<protein>
    <submittedName>
        <fullName evidence="1">Uncharacterized protein</fullName>
    </submittedName>
</protein>
<dbReference type="AlphaFoldDB" id="A0A4Z2H8H2"/>
<dbReference type="EMBL" id="SRLO01000307">
    <property type="protein sequence ID" value="TNN61820.1"/>
    <property type="molecule type" value="Genomic_DNA"/>
</dbReference>
<evidence type="ECO:0000313" key="1">
    <source>
        <dbReference type="EMBL" id="TNN61820.1"/>
    </source>
</evidence>
<accession>A0A4Z2H8H2</accession>
<sequence length="81" mass="9035">MEMRTEEREEEVEERMDSYYRRGMGDVARDALQDADGAAQQIHHANHRDALIGQRLAPVFASPLLRVANSGASDQVALTPL</sequence>
<proteinExistence type="predicted"/>
<organism evidence="1 2">
    <name type="scientific">Liparis tanakae</name>
    <name type="common">Tanaka's snailfish</name>
    <dbReference type="NCBI Taxonomy" id="230148"/>
    <lineage>
        <taxon>Eukaryota</taxon>
        <taxon>Metazoa</taxon>
        <taxon>Chordata</taxon>
        <taxon>Craniata</taxon>
        <taxon>Vertebrata</taxon>
        <taxon>Euteleostomi</taxon>
        <taxon>Actinopterygii</taxon>
        <taxon>Neopterygii</taxon>
        <taxon>Teleostei</taxon>
        <taxon>Neoteleostei</taxon>
        <taxon>Acanthomorphata</taxon>
        <taxon>Eupercaria</taxon>
        <taxon>Perciformes</taxon>
        <taxon>Cottioidei</taxon>
        <taxon>Cottales</taxon>
        <taxon>Liparidae</taxon>
        <taxon>Liparis</taxon>
    </lineage>
</organism>
<evidence type="ECO:0000313" key="2">
    <source>
        <dbReference type="Proteomes" id="UP000314294"/>
    </source>
</evidence>
<dbReference type="Proteomes" id="UP000314294">
    <property type="component" value="Unassembled WGS sequence"/>
</dbReference>
<keyword evidence="2" id="KW-1185">Reference proteome</keyword>
<comment type="caution">
    <text evidence="1">The sequence shown here is derived from an EMBL/GenBank/DDBJ whole genome shotgun (WGS) entry which is preliminary data.</text>
</comment>
<reference evidence="1 2" key="1">
    <citation type="submission" date="2019-03" db="EMBL/GenBank/DDBJ databases">
        <title>First draft genome of Liparis tanakae, snailfish: a comprehensive survey of snailfish specific genes.</title>
        <authorList>
            <person name="Kim W."/>
            <person name="Song I."/>
            <person name="Jeong J.-H."/>
            <person name="Kim D."/>
            <person name="Kim S."/>
            <person name="Ryu S."/>
            <person name="Song J.Y."/>
            <person name="Lee S.K."/>
        </authorList>
    </citation>
    <scope>NUCLEOTIDE SEQUENCE [LARGE SCALE GENOMIC DNA]</scope>
    <source>
        <tissue evidence="1">Muscle</tissue>
    </source>
</reference>
<gene>
    <name evidence="1" type="ORF">EYF80_027937</name>
</gene>
<name>A0A4Z2H8H2_9TELE</name>